<reference evidence="1 2" key="1">
    <citation type="journal article" date="2015" name="Genome Biol.">
        <title>Comparative genomics of Steinernema reveals deeply conserved gene regulatory networks.</title>
        <authorList>
            <person name="Dillman A.R."/>
            <person name="Macchietto M."/>
            <person name="Porter C.F."/>
            <person name="Rogers A."/>
            <person name="Williams B."/>
            <person name="Antoshechkin I."/>
            <person name="Lee M.M."/>
            <person name="Goodwin Z."/>
            <person name="Lu X."/>
            <person name="Lewis E.E."/>
            <person name="Goodrich-Blair H."/>
            <person name="Stock S.P."/>
            <person name="Adams B.J."/>
            <person name="Sternberg P.W."/>
            <person name="Mortazavi A."/>
        </authorList>
    </citation>
    <scope>NUCLEOTIDE SEQUENCE [LARGE SCALE GENOMIC DNA]</scope>
    <source>
        <strain evidence="1 2">ALL</strain>
    </source>
</reference>
<dbReference type="EMBL" id="AZBU02000006">
    <property type="protein sequence ID" value="TKR72741.1"/>
    <property type="molecule type" value="Genomic_DNA"/>
</dbReference>
<reference evidence="1 2" key="2">
    <citation type="journal article" date="2019" name="G3 (Bethesda)">
        <title>Hybrid Assembly of the Genome of the Entomopathogenic Nematode Steinernema carpocapsae Identifies the X-Chromosome.</title>
        <authorList>
            <person name="Serra L."/>
            <person name="Macchietto M."/>
            <person name="Macias-Munoz A."/>
            <person name="McGill C.J."/>
            <person name="Rodriguez I.M."/>
            <person name="Rodriguez B."/>
            <person name="Murad R."/>
            <person name="Mortazavi A."/>
        </authorList>
    </citation>
    <scope>NUCLEOTIDE SEQUENCE [LARGE SCALE GENOMIC DNA]</scope>
    <source>
        <strain evidence="1 2">ALL</strain>
    </source>
</reference>
<keyword evidence="2" id="KW-1185">Reference proteome</keyword>
<accession>A0A4U5MSP4</accession>
<organism evidence="1 2">
    <name type="scientific">Steinernema carpocapsae</name>
    <name type="common">Entomopathogenic nematode</name>
    <dbReference type="NCBI Taxonomy" id="34508"/>
    <lineage>
        <taxon>Eukaryota</taxon>
        <taxon>Metazoa</taxon>
        <taxon>Ecdysozoa</taxon>
        <taxon>Nematoda</taxon>
        <taxon>Chromadorea</taxon>
        <taxon>Rhabditida</taxon>
        <taxon>Tylenchina</taxon>
        <taxon>Panagrolaimomorpha</taxon>
        <taxon>Strongyloidoidea</taxon>
        <taxon>Steinernematidae</taxon>
        <taxon>Steinernema</taxon>
    </lineage>
</organism>
<evidence type="ECO:0000313" key="2">
    <source>
        <dbReference type="Proteomes" id="UP000298663"/>
    </source>
</evidence>
<proteinExistence type="predicted"/>
<dbReference type="AlphaFoldDB" id="A0A4U5MSP4"/>
<dbReference type="Proteomes" id="UP000298663">
    <property type="component" value="Unassembled WGS sequence"/>
</dbReference>
<gene>
    <name evidence="1" type="ORF">L596_020147</name>
</gene>
<protein>
    <submittedName>
        <fullName evidence="1">Uncharacterized protein</fullName>
    </submittedName>
</protein>
<comment type="caution">
    <text evidence="1">The sequence shown here is derived from an EMBL/GenBank/DDBJ whole genome shotgun (WGS) entry which is preliminary data.</text>
</comment>
<evidence type="ECO:0000313" key="1">
    <source>
        <dbReference type="EMBL" id="TKR72741.1"/>
    </source>
</evidence>
<sequence length="85" mass="9585">MIILITDLIFNVFHVISKTPFSVPTSCLVPNPCIRYKSRVQTIHQPHSLALQALLLHSRYTFQFVTPHEPLPGTPHNNLLLSVAT</sequence>
<name>A0A4U5MSP4_STECR</name>